<dbReference type="Proteomes" id="UP001157502">
    <property type="component" value="Chromosome 11"/>
</dbReference>
<sequence length="83" mass="8954">MVKITMIAILTARPRRWITEGSNGGGHQTGEKSPFSLRCLHCFSIQMGISRIRGREDIIVAAQAAILLALDTPPSATSICGFI</sequence>
<evidence type="ECO:0000313" key="1">
    <source>
        <dbReference type="EMBL" id="KAJ8005321.1"/>
    </source>
</evidence>
<keyword evidence="2" id="KW-1185">Reference proteome</keyword>
<reference evidence="1" key="1">
    <citation type="submission" date="2021-05" db="EMBL/GenBank/DDBJ databases">
        <authorList>
            <person name="Pan Q."/>
            <person name="Jouanno E."/>
            <person name="Zahm M."/>
            <person name="Klopp C."/>
            <person name="Cabau C."/>
            <person name="Louis A."/>
            <person name="Berthelot C."/>
            <person name="Parey E."/>
            <person name="Roest Crollius H."/>
            <person name="Montfort J."/>
            <person name="Robinson-Rechavi M."/>
            <person name="Bouchez O."/>
            <person name="Lampietro C."/>
            <person name="Lopez Roques C."/>
            <person name="Donnadieu C."/>
            <person name="Postlethwait J."/>
            <person name="Bobe J."/>
            <person name="Dillon D."/>
            <person name="Chandos A."/>
            <person name="von Hippel F."/>
            <person name="Guiguen Y."/>
        </authorList>
    </citation>
    <scope>NUCLEOTIDE SEQUENCE</scope>
    <source>
        <strain evidence="1">YG-Jan2019</strain>
    </source>
</reference>
<comment type="caution">
    <text evidence="1">The sequence shown here is derived from an EMBL/GenBank/DDBJ whole genome shotgun (WGS) entry which is preliminary data.</text>
</comment>
<protein>
    <submittedName>
        <fullName evidence="1">Uncharacterized protein</fullName>
    </submittedName>
</protein>
<name>A0ACC2GNT7_DALPE</name>
<gene>
    <name evidence="1" type="ORF">DPEC_G00145410</name>
</gene>
<proteinExistence type="predicted"/>
<dbReference type="EMBL" id="CM055738">
    <property type="protein sequence ID" value="KAJ8005321.1"/>
    <property type="molecule type" value="Genomic_DNA"/>
</dbReference>
<organism evidence="1 2">
    <name type="scientific">Dallia pectoralis</name>
    <name type="common">Alaska blackfish</name>
    <dbReference type="NCBI Taxonomy" id="75939"/>
    <lineage>
        <taxon>Eukaryota</taxon>
        <taxon>Metazoa</taxon>
        <taxon>Chordata</taxon>
        <taxon>Craniata</taxon>
        <taxon>Vertebrata</taxon>
        <taxon>Euteleostomi</taxon>
        <taxon>Actinopterygii</taxon>
        <taxon>Neopterygii</taxon>
        <taxon>Teleostei</taxon>
        <taxon>Protacanthopterygii</taxon>
        <taxon>Esociformes</taxon>
        <taxon>Umbridae</taxon>
        <taxon>Dallia</taxon>
    </lineage>
</organism>
<evidence type="ECO:0000313" key="2">
    <source>
        <dbReference type="Proteomes" id="UP001157502"/>
    </source>
</evidence>
<accession>A0ACC2GNT7</accession>